<dbReference type="InterPro" id="IPR014748">
    <property type="entry name" value="Enoyl-CoA_hydra_C"/>
</dbReference>
<dbReference type="OrthoDB" id="14970at2759"/>
<evidence type="ECO:0000256" key="3">
    <source>
        <dbReference type="ARBA" id="ARBA00005254"/>
    </source>
</evidence>
<evidence type="ECO:0000256" key="1">
    <source>
        <dbReference type="ARBA" id="ARBA00004275"/>
    </source>
</evidence>
<organism evidence="10 11">
    <name type="scientific">Syncephalastrum racemosum</name>
    <name type="common">Filamentous fungus</name>
    <dbReference type="NCBI Taxonomy" id="13706"/>
    <lineage>
        <taxon>Eukaryota</taxon>
        <taxon>Fungi</taxon>
        <taxon>Fungi incertae sedis</taxon>
        <taxon>Mucoromycota</taxon>
        <taxon>Mucoromycotina</taxon>
        <taxon>Mucoromycetes</taxon>
        <taxon>Mucorales</taxon>
        <taxon>Syncephalastraceae</taxon>
        <taxon>Syncephalastrum</taxon>
    </lineage>
</organism>
<keyword evidence="7" id="KW-0576">Peroxisome</keyword>
<dbReference type="AlphaFoldDB" id="A0A1X2HL99"/>
<dbReference type="Pfam" id="PF00378">
    <property type="entry name" value="ECH_1"/>
    <property type="match status" value="1"/>
</dbReference>
<dbReference type="CDD" id="cd06558">
    <property type="entry name" value="crotonase-like"/>
    <property type="match status" value="1"/>
</dbReference>
<dbReference type="InterPro" id="IPR001753">
    <property type="entry name" value="Enoyl-CoA_hydra/iso"/>
</dbReference>
<evidence type="ECO:0000256" key="9">
    <source>
        <dbReference type="RuleBase" id="RU003707"/>
    </source>
</evidence>
<dbReference type="Gene3D" id="1.10.12.10">
    <property type="entry name" value="Lyase 2-enoyl-coa Hydratase, Chain A, domain 2"/>
    <property type="match status" value="1"/>
</dbReference>
<evidence type="ECO:0000313" key="10">
    <source>
        <dbReference type="EMBL" id="ORY99997.1"/>
    </source>
</evidence>
<dbReference type="STRING" id="13706.A0A1X2HL99"/>
<evidence type="ECO:0000256" key="4">
    <source>
        <dbReference type="ARBA" id="ARBA00022832"/>
    </source>
</evidence>
<dbReference type="PANTHER" id="PTHR43149">
    <property type="entry name" value="ENOYL-COA HYDRATASE"/>
    <property type="match status" value="1"/>
</dbReference>
<evidence type="ECO:0000256" key="7">
    <source>
        <dbReference type="ARBA" id="ARBA00023140"/>
    </source>
</evidence>
<dbReference type="FunFam" id="1.10.12.10:FF:000004">
    <property type="entry name" value="Delta3,5-delta2,4-dienoyl-CoA isomerase"/>
    <property type="match status" value="1"/>
</dbReference>
<dbReference type="GO" id="GO:0051750">
    <property type="term" value="F:delta(3,5)-delta(2,4)-dienoyl-CoA isomerase activity"/>
    <property type="evidence" value="ECO:0007669"/>
    <property type="project" value="TreeGrafter"/>
</dbReference>
<proteinExistence type="inferred from homology"/>
<evidence type="ECO:0000256" key="8">
    <source>
        <dbReference type="ARBA" id="ARBA00023235"/>
    </source>
</evidence>
<dbReference type="OMA" id="QYVAHVE"/>
<dbReference type="Proteomes" id="UP000242180">
    <property type="component" value="Unassembled WGS sequence"/>
</dbReference>
<dbReference type="FunFam" id="3.90.226.10:FF:000024">
    <property type="entry name" value="Delta3,5-delta2,4-dienoyl-CoA isomerase"/>
    <property type="match status" value="1"/>
</dbReference>
<keyword evidence="5" id="KW-0007">Acetylation</keyword>
<dbReference type="GO" id="GO:0005739">
    <property type="term" value="C:mitochondrion"/>
    <property type="evidence" value="ECO:0007669"/>
    <property type="project" value="TreeGrafter"/>
</dbReference>
<dbReference type="PROSITE" id="PS00166">
    <property type="entry name" value="ENOYL_COA_HYDRATASE"/>
    <property type="match status" value="1"/>
</dbReference>
<dbReference type="InParanoid" id="A0A1X2HL99"/>
<comment type="caution">
    <text evidence="10">The sequence shown here is derived from an EMBL/GenBank/DDBJ whole genome shotgun (WGS) entry which is preliminary data.</text>
</comment>
<evidence type="ECO:0000313" key="11">
    <source>
        <dbReference type="Proteomes" id="UP000242180"/>
    </source>
</evidence>
<keyword evidence="6" id="KW-0443">Lipid metabolism</keyword>
<dbReference type="InterPro" id="IPR045002">
    <property type="entry name" value="Ech1-like"/>
</dbReference>
<gene>
    <name evidence="10" type="ORF">BCR43DRAFT_501912</name>
</gene>
<dbReference type="Gene3D" id="3.90.226.10">
    <property type="entry name" value="2-enoyl-CoA Hydratase, Chain A, domain 1"/>
    <property type="match status" value="1"/>
</dbReference>
<evidence type="ECO:0000256" key="6">
    <source>
        <dbReference type="ARBA" id="ARBA00023098"/>
    </source>
</evidence>
<protein>
    <submittedName>
        <fullName evidence="10">ClpP/crotonase-like domain-containing protein</fullName>
    </submittedName>
</protein>
<evidence type="ECO:0000256" key="5">
    <source>
        <dbReference type="ARBA" id="ARBA00022990"/>
    </source>
</evidence>
<dbReference type="GO" id="GO:0005777">
    <property type="term" value="C:peroxisome"/>
    <property type="evidence" value="ECO:0007669"/>
    <property type="project" value="UniProtKB-SubCell"/>
</dbReference>
<comment type="pathway">
    <text evidence="2">Lipid metabolism; fatty acid beta-oxidation.</text>
</comment>
<dbReference type="UniPathway" id="UPA00659"/>
<comment type="similarity">
    <text evidence="3 9">Belongs to the enoyl-CoA hydratase/isomerase family.</text>
</comment>
<dbReference type="InterPro" id="IPR018376">
    <property type="entry name" value="Enoyl-CoA_hyd/isom_CS"/>
</dbReference>
<keyword evidence="4" id="KW-0276">Fatty acid metabolism</keyword>
<sequence length="273" mass="30086">MPYNYETVKVDVFPDGVAHVQLNRPKKLNAFNNALIGELGQVFREVSADRNVRAVVLSASGRIFTAGLDLTETSLKDSEAGDPARRSYHLRHHLKWFQESISAIELCEQPVVAAIHGGCYGAGVDLITACDIRYCANDALFCVKEVDVGLAPDVGTLQRLPKIIGNQSLVRELCLTARNMLADEALHCGLVNQKHETKEKTIEAALKTARVIASKSPVAVFSTKHNLNYARDHSVAEGLQYIQAWNAAYLNTEDIPLSIQAFIEKKPARYSNL</sequence>
<keyword evidence="8" id="KW-0413">Isomerase</keyword>
<keyword evidence="11" id="KW-1185">Reference proteome</keyword>
<evidence type="ECO:0000256" key="2">
    <source>
        <dbReference type="ARBA" id="ARBA00005005"/>
    </source>
</evidence>
<dbReference type="GO" id="GO:0006635">
    <property type="term" value="P:fatty acid beta-oxidation"/>
    <property type="evidence" value="ECO:0007669"/>
    <property type="project" value="UniProtKB-UniPathway"/>
</dbReference>
<dbReference type="EMBL" id="MCGN01000002">
    <property type="protein sequence ID" value="ORY99997.1"/>
    <property type="molecule type" value="Genomic_DNA"/>
</dbReference>
<dbReference type="SUPFAM" id="SSF52096">
    <property type="entry name" value="ClpP/crotonase"/>
    <property type="match status" value="1"/>
</dbReference>
<dbReference type="InterPro" id="IPR029045">
    <property type="entry name" value="ClpP/crotonase-like_dom_sf"/>
</dbReference>
<comment type="subcellular location">
    <subcellularLocation>
        <location evidence="1">Peroxisome</location>
    </subcellularLocation>
</comment>
<dbReference type="PANTHER" id="PTHR43149:SF1">
    <property type="entry name" value="DELTA(3,5)-DELTA(2,4)-DIENOYL-COA ISOMERASE, MITOCHONDRIAL"/>
    <property type="match status" value="1"/>
</dbReference>
<reference evidence="10 11" key="1">
    <citation type="submission" date="2016-07" db="EMBL/GenBank/DDBJ databases">
        <title>Pervasive Adenine N6-methylation of Active Genes in Fungi.</title>
        <authorList>
            <consortium name="DOE Joint Genome Institute"/>
            <person name="Mondo S.J."/>
            <person name="Dannebaum R.O."/>
            <person name="Kuo R.C."/>
            <person name="Labutti K."/>
            <person name="Haridas S."/>
            <person name="Kuo A."/>
            <person name="Salamov A."/>
            <person name="Ahrendt S.R."/>
            <person name="Lipzen A."/>
            <person name="Sullivan W."/>
            <person name="Andreopoulos W.B."/>
            <person name="Clum A."/>
            <person name="Lindquist E."/>
            <person name="Daum C."/>
            <person name="Ramamoorthy G.K."/>
            <person name="Gryganskyi A."/>
            <person name="Culley D."/>
            <person name="Magnuson J.K."/>
            <person name="James T.Y."/>
            <person name="O'Malley M.A."/>
            <person name="Stajich J.E."/>
            <person name="Spatafora J.W."/>
            <person name="Visel A."/>
            <person name="Grigoriev I.V."/>
        </authorList>
    </citation>
    <scope>NUCLEOTIDE SEQUENCE [LARGE SCALE GENOMIC DNA]</scope>
    <source>
        <strain evidence="10 11">NRRL 2496</strain>
    </source>
</reference>
<name>A0A1X2HL99_SYNRA</name>
<accession>A0A1X2HL99</accession>